<dbReference type="EMBL" id="JBHSAV010000093">
    <property type="protein sequence ID" value="MFC3978201.1"/>
    <property type="molecule type" value="Genomic_DNA"/>
</dbReference>
<accession>A0ABV8ER62</accession>
<evidence type="ECO:0000313" key="2">
    <source>
        <dbReference type="EMBL" id="MFC3978201.1"/>
    </source>
</evidence>
<keyword evidence="1" id="KW-0472">Membrane</keyword>
<proteinExistence type="predicted"/>
<evidence type="ECO:0000313" key="3">
    <source>
        <dbReference type="Proteomes" id="UP001595766"/>
    </source>
</evidence>
<protein>
    <submittedName>
        <fullName evidence="2">Uncharacterized protein</fullName>
    </submittedName>
</protein>
<name>A0ABV8ER62_9BACT</name>
<sequence>MVLIFLFYATTFLYFSSFLMVIELDKEFSFTLGYLVKIMAMTMYLGMGLVFYLPILSRINNRQLT</sequence>
<feature type="transmembrane region" description="Helical" evidence="1">
    <location>
        <begin position="5"/>
        <end position="22"/>
    </location>
</feature>
<keyword evidence="1" id="KW-1133">Transmembrane helix</keyword>
<gene>
    <name evidence="2" type="ORF">ACFOUP_17590</name>
</gene>
<evidence type="ECO:0000256" key="1">
    <source>
        <dbReference type="SAM" id="Phobius"/>
    </source>
</evidence>
<keyword evidence="1" id="KW-0812">Transmembrane</keyword>
<comment type="caution">
    <text evidence="2">The sequence shown here is derived from an EMBL/GenBank/DDBJ whole genome shotgun (WGS) entry which is preliminary data.</text>
</comment>
<keyword evidence="3" id="KW-1185">Reference proteome</keyword>
<dbReference type="RefSeq" id="WP_241295660.1">
    <property type="nucleotide sequence ID" value="NZ_JAKZGR010000010.1"/>
</dbReference>
<dbReference type="Proteomes" id="UP001595766">
    <property type="component" value="Unassembled WGS sequence"/>
</dbReference>
<feature type="transmembrane region" description="Helical" evidence="1">
    <location>
        <begin position="34"/>
        <end position="55"/>
    </location>
</feature>
<reference evidence="3" key="1">
    <citation type="journal article" date="2019" name="Int. J. Syst. Evol. Microbiol.">
        <title>The Global Catalogue of Microorganisms (GCM) 10K type strain sequencing project: providing services to taxonomists for standard genome sequencing and annotation.</title>
        <authorList>
            <consortium name="The Broad Institute Genomics Platform"/>
            <consortium name="The Broad Institute Genome Sequencing Center for Infectious Disease"/>
            <person name="Wu L."/>
            <person name="Ma J."/>
        </authorList>
    </citation>
    <scope>NUCLEOTIDE SEQUENCE [LARGE SCALE GENOMIC DNA]</scope>
    <source>
        <strain evidence="3">CECT 8551</strain>
    </source>
</reference>
<organism evidence="2 3">
    <name type="scientific">Belliella kenyensis</name>
    <dbReference type="NCBI Taxonomy" id="1472724"/>
    <lineage>
        <taxon>Bacteria</taxon>
        <taxon>Pseudomonadati</taxon>
        <taxon>Bacteroidota</taxon>
        <taxon>Cytophagia</taxon>
        <taxon>Cytophagales</taxon>
        <taxon>Cyclobacteriaceae</taxon>
        <taxon>Belliella</taxon>
    </lineage>
</organism>